<organism evidence="2 3">
    <name type="scientific">Catenulispora yoronensis</name>
    <dbReference type="NCBI Taxonomy" id="450799"/>
    <lineage>
        <taxon>Bacteria</taxon>
        <taxon>Bacillati</taxon>
        <taxon>Actinomycetota</taxon>
        <taxon>Actinomycetes</taxon>
        <taxon>Catenulisporales</taxon>
        <taxon>Catenulisporaceae</taxon>
        <taxon>Catenulispora</taxon>
    </lineage>
</organism>
<dbReference type="InterPro" id="IPR027275">
    <property type="entry name" value="PRC-brl_dom"/>
</dbReference>
<protein>
    <recommendedName>
        <fullName evidence="1">PRC-barrel domain-containing protein</fullName>
    </recommendedName>
</protein>
<name>A0ABP5FVU5_9ACTN</name>
<dbReference type="Gene3D" id="3.90.50.10">
    <property type="entry name" value="Photosynthetic Reaction Center, subunit H, domain 2"/>
    <property type="match status" value="1"/>
</dbReference>
<dbReference type="SUPFAM" id="SSF50346">
    <property type="entry name" value="PRC-barrel domain"/>
    <property type="match status" value="1"/>
</dbReference>
<accession>A0ABP5FVU5</accession>
<dbReference type="Pfam" id="PF05239">
    <property type="entry name" value="PRC"/>
    <property type="match status" value="1"/>
</dbReference>
<dbReference type="InterPro" id="IPR014747">
    <property type="entry name" value="Bac_photo_RC_H_C"/>
</dbReference>
<feature type="domain" description="PRC-barrel" evidence="1">
    <location>
        <begin position="147"/>
        <end position="204"/>
    </location>
</feature>
<dbReference type="InterPro" id="IPR011033">
    <property type="entry name" value="PRC_barrel-like_sf"/>
</dbReference>
<comment type="caution">
    <text evidence="2">The sequence shown here is derived from an EMBL/GenBank/DDBJ whole genome shotgun (WGS) entry which is preliminary data.</text>
</comment>
<evidence type="ECO:0000313" key="2">
    <source>
        <dbReference type="EMBL" id="GAA2033662.1"/>
    </source>
</evidence>
<evidence type="ECO:0000313" key="3">
    <source>
        <dbReference type="Proteomes" id="UP001500751"/>
    </source>
</evidence>
<reference evidence="3" key="1">
    <citation type="journal article" date="2019" name="Int. J. Syst. Evol. Microbiol.">
        <title>The Global Catalogue of Microorganisms (GCM) 10K type strain sequencing project: providing services to taxonomists for standard genome sequencing and annotation.</title>
        <authorList>
            <consortium name="The Broad Institute Genomics Platform"/>
            <consortium name="The Broad Institute Genome Sequencing Center for Infectious Disease"/>
            <person name="Wu L."/>
            <person name="Ma J."/>
        </authorList>
    </citation>
    <scope>NUCLEOTIDE SEQUENCE [LARGE SCALE GENOMIC DNA]</scope>
    <source>
        <strain evidence="3">JCM 16014</strain>
    </source>
</reference>
<dbReference type="RefSeq" id="WP_344666922.1">
    <property type="nucleotide sequence ID" value="NZ_BAAAQN010000020.1"/>
</dbReference>
<dbReference type="EMBL" id="BAAAQN010000020">
    <property type="protein sequence ID" value="GAA2033662.1"/>
    <property type="molecule type" value="Genomic_DNA"/>
</dbReference>
<sequence length="218" mass="23597">MRDTVEFVIGTDVSCAGQECGTVAFVVVDPVARRLTHLVVQPDPPGLSRLVPVELARLRPGQVDLTCTVEEFQALEPALQERFLPGSEDDWGYRSDQVLAWPFFGLAPGGAGITTMEPPALPEPEPEYRLPAGEVPIHRGEHVRAADGRIGKVRGLAVDRADGGVTHVLLDEGHLWGHKLVAIPIGVVGAVDEDEIEVRLTKEEIRELPAVELDEEAG</sequence>
<gene>
    <name evidence="2" type="ORF">GCM10009839_37610</name>
</gene>
<evidence type="ECO:0000259" key="1">
    <source>
        <dbReference type="Pfam" id="PF05239"/>
    </source>
</evidence>
<keyword evidence="3" id="KW-1185">Reference proteome</keyword>
<dbReference type="Proteomes" id="UP001500751">
    <property type="component" value="Unassembled WGS sequence"/>
</dbReference>
<proteinExistence type="predicted"/>